<dbReference type="AlphaFoldDB" id="A0A6P1MNR6"/>
<evidence type="ECO:0000256" key="2">
    <source>
        <dbReference type="HAMAP-Rule" id="MF_01103"/>
    </source>
</evidence>
<gene>
    <name evidence="3" type="ORF">Ami3637_16395</name>
</gene>
<keyword evidence="1 2" id="KW-0963">Cytoplasm</keyword>
<reference evidence="3 4" key="1">
    <citation type="submission" date="2020-01" db="EMBL/GenBank/DDBJ databases">
        <title>Genomic analysis of Aminipila sp. CBA3637.</title>
        <authorList>
            <person name="Kim Y.B."/>
            <person name="Roh S.W."/>
        </authorList>
    </citation>
    <scope>NUCLEOTIDE SEQUENCE [LARGE SCALE GENOMIC DNA]</scope>
    <source>
        <strain evidence="3 4">CBA3637</strain>
    </source>
</reference>
<dbReference type="PANTHER" id="PTHR37300">
    <property type="entry name" value="UPF0291 PROTEIN CBO2609/CLC_2481"/>
    <property type="match status" value="1"/>
</dbReference>
<dbReference type="Proteomes" id="UP000463883">
    <property type="component" value="Chromosome"/>
</dbReference>
<comment type="similarity">
    <text evidence="2">Belongs to the UPF0291 family.</text>
</comment>
<dbReference type="RefSeq" id="WP_162363513.1">
    <property type="nucleotide sequence ID" value="NZ_CP047591.1"/>
</dbReference>
<dbReference type="EMBL" id="CP047591">
    <property type="protein sequence ID" value="QHI73748.1"/>
    <property type="molecule type" value="Genomic_DNA"/>
</dbReference>
<dbReference type="Pfam" id="PF05979">
    <property type="entry name" value="DUF896"/>
    <property type="match status" value="1"/>
</dbReference>
<protein>
    <recommendedName>
        <fullName evidence="2">UPF0291 protein Ami3637_16395</fullName>
    </recommendedName>
</protein>
<accession>A0A6P1MNR6</accession>
<dbReference type="PANTHER" id="PTHR37300:SF1">
    <property type="entry name" value="UPF0291 PROTEIN YNZC"/>
    <property type="match status" value="1"/>
</dbReference>
<proteinExistence type="inferred from homology"/>
<dbReference type="KEGG" id="amic:Ami3637_16395"/>
<evidence type="ECO:0000313" key="4">
    <source>
        <dbReference type="Proteomes" id="UP000463883"/>
    </source>
</evidence>
<dbReference type="GO" id="GO:0005737">
    <property type="term" value="C:cytoplasm"/>
    <property type="evidence" value="ECO:0007669"/>
    <property type="project" value="UniProtKB-SubCell"/>
</dbReference>
<comment type="subcellular location">
    <subcellularLocation>
        <location evidence="2">Cytoplasm</location>
    </subcellularLocation>
</comment>
<keyword evidence="4" id="KW-1185">Reference proteome</keyword>
<evidence type="ECO:0000256" key="1">
    <source>
        <dbReference type="ARBA" id="ARBA00022490"/>
    </source>
</evidence>
<dbReference type="HAMAP" id="MF_01103">
    <property type="entry name" value="UPF0291"/>
    <property type="match status" value="1"/>
</dbReference>
<evidence type="ECO:0000313" key="3">
    <source>
        <dbReference type="EMBL" id="QHI73748.1"/>
    </source>
</evidence>
<name>A0A6P1MNR6_9FIRM</name>
<dbReference type="SUPFAM" id="SSF158221">
    <property type="entry name" value="YnzC-like"/>
    <property type="match status" value="1"/>
</dbReference>
<dbReference type="InterPro" id="IPR009242">
    <property type="entry name" value="DUF896"/>
</dbReference>
<organism evidence="3 4">
    <name type="scientific">Aminipila terrae</name>
    <dbReference type="NCBI Taxonomy" id="2697030"/>
    <lineage>
        <taxon>Bacteria</taxon>
        <taxon>Bacillati</taxon>
        <taxon>Bacillota</taxon>
        <taxon>Clostridia</taxon>
        <taxon>Peptostreptococcales</taxon>
        <taxon>Anaerovoracaceae</taxon>
        <taxon>Aminipila</taxon>
    </lineage>
</organism>
<dbReference type="Gene3D" id="1.10.287.540">
    <property type="entry name" value="Helix hairpin bin"/>
    <property type="match status" value="1"/>
</dbReference>
<sequence length="69" mass="8266">MLPKEKIDRINELAKKSKTVGLTDTEKEEQQTLRKEYLVKFRESFRQQLENIEIVEETEEEVEIDVKVN</sequence>